<dbReference type="GeneID" id="20705621"/>
<dbReference type="Proteomes" id="UP000001611">
    <property type="component" value="Chromosome 1"/>
</dbReference>
<dbReference type="eggNOG" id="ENOG502SFSP">
    <property type="taxonomic scope" value="Eukaryota"/>
</dbReference>
<dbReference type="AlphaFoldDB" id="G2X2W4"/>
<accession>G2X2W4</accession>
<evidence type="ECO:0000256" key="1">
    <source>
        <dbReference type="SAM" id="MobiDB-lite"/>
    </source>
</evidence>
<gene>
    <name evidence="2" type="ORF">VDAG_04158</name>
</gene>
<dbReference type="EMBL" id="DS572701">
    <property type="protein sequence ID" value="EGY22720.1"/>
    <property type="molecule type" value="Genomic_DNA"/>
</dbReference>
<dbReference type="InParanoid" id="G2X2W4"/>
<proteinExistence type="predicted"/>
<reference evidence="2 3" key="1">
    <citation type="submission" date="2008-03" db="EMBL/GenBank/DDBJ databases">
        <title>The Genome Sequence of Verticillium dahliae VdLs.17.</title>
        <authorList>
            <consortium name="The Broad Institute Genome Sequencing Platform"/>
            <person name="Ma L.-J.J."/>
            <person name="Klosterman S.J."/>
            <person name="Subbarao K."/>
            <person name="Dobinson K."/>
            <person name="Veronese P."/>
            <person name="Kang S."/>
            <person name="Gold S.E."/>
            <person name="Young S."/>
            <person name="Jaffe D."/>
            <person name="Gnerre S."/>
            <person name="Berlin A."/>
            <person name="Heiman D."/>
            <person name="Hepburn T."/>
            <person name="Sykes S."/>
            <person name="Alvarado L."/>
            <person name="Kodira C.D."/>
            <person name="Lander E."/>
            <person name="Galagan J."/>
            <person name="Nusbaum C."/>
            <person name="Birren B."/>
        </authorList>
    </citation>
    <scope>NUCLEOTIDE SEQUENCE [LARGE SCALE GENOMIC DNA]</scope>
    <source>
        <strain evidence="3">VdLs.17 / ATCC MYA-4575 / FGSC 10137</strain>
    </source>
</reference>
<feature type="region of interest" description="Disordered" evidence="1">
    <location>
        <begin position="430"/>
        <end position="451"/>
    </location>
</feature>
<dbReference type="RefSeq" id="XP_009648900.1">
    <property type="nucleotide sequence ID" value="XM_009650605.1"/>
</dbReference>
<dbReference type="KEGG" id="vda:VDAG_04158"/>
<sequence length="532" mass="60230">MLPRSREARLLRRLRENAEDAVVRAKDWSVVFAVAARRHHHQTTVAFFSAREIPLPPAEHCFERKKRWDAILRFDGLTRPLYSDDVVWAYGSGEGLLVYRLPSQEYCALDVALGSSQIVPFTTKGRIVRRVRLEHGVLVFEWAEREAFHPLNEGEGVHRHFASVFDVWTHKGEYDTLPDLGASKPGDAAEGERSKPQRWHFALRAEWETHSLGFPFATSDRFYCAHNATHYALYLWQPDRSPWGEDSPLERLTVWDIGNPRKTESCISVAPVEPDVIRNITNEHLALWGLRQSDTPSLRSVALDSETRDPHTGQSTGHLFFLTEEHLWAAASQSGLPPRRLHSVCATGIPLQGNGPVWVNECSGNAVSPACRGNAFAVQEEDAWPGWAPCWLHEGLPSLTVAQLVDRLAGSRFDARQCLSMEYVSVNRDPEQGTASSVSRADAREGANSADVDGALQRQVRSLDGTWRRIMEKGKIADAYLNRSWYDPYIHRSSVSMPEIKRGAAHMFKLMPRIWFNIYGPREPRIRPMFGL</sequence>
<evidence type="ECO:0000313" key="2">
    <source>
        <dbReference type="EMBL" id="EGY22720.1"/>
    </source>
</evidence>
<keyword evidence="3" id="KW-1185">Reference proteome</keyword>
<protein>
    <submittedName>
        <fullName evidence="2">F-box domain-containing protein</fullName>
    </submittedName>
</protein>
<organism evidence="2 3">
    <name type="scientific">Verticillium dahliae (strain VdLs.17 / ATCC MYA-4575 / FGSC 10137)</name>
    <name type="common">Verticillium wilt</name>
    <dbReference type="NCBI Taxonomy" id="498257"/>
    <lineage>
        <taxon>Eukaryota</taxon>
        <taxon>Fungi</taxon>
        <taxon>Dikarya</taxon>
        <taxon>Ascomycota</taxon>
        <taxon>Pezizomycotina</taxon>
        <taxon>Sordariomycetes</taxon>
        <taxon>Hypocreomycetidae</taxon>
        <taxon>Glomerellales</taxon>
        <taxon>Plectosphaerellaceae</taxon>
        <taxon>Verticillium</taxon>
    </lineage>
</organism>
<dbReference type="OMA" id="HYVIYIW"/>
<dbReference type="HOGENOM" id="CLU_020490_0_1_1"/>
<dbReference type="OrthoDB" id="5334391at2759"/>
<evidence type="ECO:0000313" key="3">
    <source>
        <dbReference type="Proteomes" id="UP000001611"/>
    </source>
</evidence>
<name>G2X2W4_VERDV</name>